<dbReference type="Gene3D" id="3.10.450.50">
    <property type="match status" value="1"/>
</dbReference>
<organism evidence="2 3">
    <name type="scientific">Pandoraea vervacti</name>
    <dbReference type="NCBI Taxonomy" id="656178"/>
    <lineage>
        <taxon>Bacteria</taxon>
        <taxon>Pseudomonadati</taxon>
        <taxon>Pseudomonadota</taxon>
        <taxon>Betaproteobacteria</taxon>
        <taxon>Burkholderiales</taxon>
        <taxon>Burkholderiaceae</taxon>
        <taxon>Pandoraea</taxon>
    </lineage>
</organism>
<dbReference type="Proteomes" id="UP000035085">
    <property type="component" value="Chromosome"/>
</dbReference>
<evidence type="ECO:0000313" key="3">
    <source>
        <dbReference type="Proteomes" id="UP000035085"/>
    </source>
</evidence>
<reference evidence="3" key="1">
    <citation type="submission" date="2015-02" db="EMBL/GenBank/DDBJ databases">
        <title>Complete Genome Sequencing of Pandoraea vervacti NS15 sp. nov.</title>
        <authorList>
            <person name="Chan K.-G."/>
        </authorList>
    </citation>
    <scope>NUCLEOTIDE SEQUENCE [LARGE SCALE GENOMIC DNA]</scope>
    <source>
        <strain evidence="3">NS15</strain>
    </source>
</reference>
<dbReference type="EMBL" id="CP010897">
    <property type="protein sequence ID" value="APD11179.1"/>
    <property type="molecule type" value="Genomic_DNA"/>
</dbReference>
<keyword evidence="3" id="KW-1185">Reference proteome</keyword>
<dbReference type="InterPro" id="IPR032710">
    <property type="entry name" value="NTF2-like_dom_sf"/>
</dbReference>
<sequence length="153" mass="17623">MTTDDKASASLRDSNKAIFATMLGHLGRKEFDQFESYLADDVYQDWPYLPIPNMDSKIVGNRKLREFIEAGTQAFDPYAYEISQYYDMADPSTLIVEYTSHTTYHPTGKPYSNAYLGILRFAQGKVTYWREYLNPLIIKESLMGDFDKPVKTS</sequence>
<gene>
    <name evidence="2" type="ORF">UC34_07030</name>
</gene>
<dbReference type="RefSeq" id="WP_044454905.1">
    <property type="nucleotide sequence ID" value="NZ_CP010897.2"/>
</dbReference>
<dbReference type="Pfam" id="PF12680">
    <property type="entry name" value="SnoaL_2"/>
    <property type="match status" value="1"/>
</dbReference>
<feature type="domain" description="SnoaL-like" evidence="1">
    <location>
        <begin position="25"/>
        <end position="129"/>
    </location>
</feature>
<evidence type="ECO:0000259" key="1">
    <source>
        <dbReference type="Pfam" id="PF12680"/>
    </source>
</evidence>
<protein>
    <recommendedName>
        <fullName evidence="1">SnoaL-like domain-containing protein</fullName>
    </recommendedName>
</protein>
<proteinExistence type="predicted"/>
<accession>A0ABN4U6G6</accession>
<dbReference type="SUPFAM" id="SSF54427">
    <property type="entry name" value="NTF2-like"/>
    <property type="match status" value="1"/>
</dbReference>
<name>A0ABN4U6G6_9BURK</name>
<evidence type="ECO:0000313" key="2">
    <source>
        <dbReference type="EMBL" id="APD11179.1"/>
    </source>
</evidence>
<dbReference type="InterPro" id="IPR037401">
    <property type="entry name" value="SnoaL-like"/>
</dbReference>